<keyword evidence="6" id="KW-0804">Transcription</keyword>
<feature type="region of interest" description="Disordered" evidence="9">
    <location>
        <begin position="26"/>
        <end position="53"/>
    </location>
</feature>
<feature type="region of interest" description="Disordered" evidence="9">
    <location>
        <begin position="540"/>
        <end position="568"/>
    </location>
</feature>
<sequence length="794" mass="88784">MAPNPRRTTRSTRFACDEGLSLNTTASLRKSPTFHSPTSPGSSSSASSFVPPSIRRSQTTFDDVVDAHRRRAALIVNDIDKSLKTEHISPSPSLRRTMRDRSLPLPPGLIDLPVVDPAMADSERRVLRSSTRRMSGQEISDSGLGTSIASTSVKRAATQGGKKASVSAITRSAATTTENLPGLSQRARARIQEHTLRPLLAKPSLKDFRPIVLDIPRRISDREIICLRDLEKTLIFMAPVSQLIHDSGVWGDAYRSLCLKERTKTPELYLDFCLTSVRCIQTTAEFLSEREQTRPADRPYTNLYFMDLEEQLRQYASQLADAKQQPATGDIPNEMDMYAFYQAQTVSPSALTNALSYSSDEVRLYGGLTKNGRRAELIRVKKDGRAFSMATGELIDLDDEEAKGGAFRIKRSSSHVEEEEEEDILRSMARRKKNPTPEELAPKKCREPGCNKEFKRPCDLTKHEKTHSRPWKCPVKTCKYHEYGWPTEKEMDRHHNDKHSAAPPMFECHFKPCPYKSKRESNCKQHMEKAHGWTYVRTKTNRKKAGNGDSGSTVHPTPQLTNISTPESHVGIATPPAQSGEFMVLPNNSITFPKYIPDEELFNGVNQPPIHMPELDTLEVDMDLDVSPLDPFSVDTPSTGPFESYSGFQDGTGFTLDDDLYTARAQLPTPDPAIFAQKMMPQQPYLSYPDLMGSAQPELVPTPHISPIGQASAMLYTPKSLQEVADEGFEDFTQCDEGFDHDFALFPGSTKLDGYEPLFSNEMPSTGMGYSQQTQDMFTGMDWTAPHDFGNYAE</sequence>
<feature type="region of interest" description="Disordered" evidence="9">
    <location>
        <begin position="1"/>
        <end position="20"/>
    </location>
</feature>
<keyword evidence="7" id="KW-0539">Nucleus</keyword>
<evidence type="ECO:0000256" key="7">
    <source>
        <dbReference type="ARBA" id="ARBA00023242"/>
    </source>
</evidence>
<dbReference type="VEuPathDB" id="FungiDB:jhhlp_006534"/>
<keyword evidence="12" id="KW-1185">Reference proteome</keyword>
<dbReference type="STRING" id="41688.A0A2N3N686"/>
<dbReference type="PANTHER" id="PTHR46179:SF13">
    <property type="entry name" value="C2H2-TYPE DOMAIN-CONTAINING PROTEIN"/>
    <property type="match status" value="1"/>
</dbReference>
<comment type="caution">
    <text evidence="11">The sequence shown here is derived from an EMBL/GenBank/DDBJ whole genome shotgun (WGS) entry which is preliminary data.</text>
</comment>
<feature type="compositionally biased region" description="Polar residues" evidence="9">
    <location>
        <begin position="550"/>
        <end position="567"/>
    </location>
</feature>
<dbReference type="EMBL" id="NLAX01000701">
    <property type="protein sequence ID" value="PKS07924.1"/>
    <property type="molecule type" value="Genomic_DNA"/>
</dbReference>
<dbReference type="GO" id="GO:0005634">
    <property type="term" value="C:nucleus"/>
    <property type="evidence" value="ECO:0007669"/>
    <property type="project" value="UniProtKB-SubCell"/>
</dbReference>
<evidence type="ECO:0000313" key="11">
    <source>
        <dbReference type="EMBL" id="PKS07924.1"/>
    </source>
</evidence>
<name>A0A2N3N686_9PEZI</name>
<evidence type="ECO:0000256" key="3">
    <source>
        <dbReference type="ARBA" id="ARBA00022771"/>
    </source>
</evidence>
<evidence type="ECO:0000259" key="10">
    <source>
        <dbReference type="PROSITE" id="PS50157"/>
    </source>
</evidence>
<feature type="compositionally biased region" description="Low complexity" evidence="9">
    <location>
        <begin position="31"/>
        <end position="53"/>
    </location>
</feature>
<dbReference type="PANTHER" id="PTHR46179">
    <property type="entry name" value="ZINC FINGER PROTEIN"/>
    <property type="match status" value="1"/>
</dbReference>
<dbReference type="PROSITE" id="PS50157">
    <property type="entry name" value="ZINC_FINGER_C2H2_2"/>
    <property type="match status" value="1"/>
</dbReference>
<evidence type="ECO:0000256" key="2">
    <source>
        <dbReference type="ARBA" id="ARBA00022723"/>
    </source>
</evidence>
<comment type="subcellular location">
    <subcellularLocation>
        <location evidence="1">Nucleus</location>
    </subcellularLocation>
</comment>
<evidence type="ECO:0000256" key="6">
    <source>
        <dbReference type="ARBA" id="ARBA00023163"/>
    </source>
</evidence>
<organism evidence="11 12">
    <name type="scientific">Lomentospora prolificans</name>
    <dbReference type="NCBI Taxonomy" id="41688"/>
    <lineage>
        <taxon>Eukaryota</taxon>
        <taxon>Fungi</taxon>
        <taxon>Dikarya</taxon>
        <taxon>Ascomycota</taxon>
        <taxon>Pezizomycotina</taxon>
        <taxon>Sordariomycetes</taxon>
        <taxon>Hypocreomycetidae</taxon>
        <taxon>Microascales</taxon>
        <taxon>Microascaceae</taxon>
        <taxon>Lomentospora</taxon>
    </lineage>
</organism>
<keyword evidence="4" id="KW-0862">Zinc</keyword>
<dbReference type="Proteomes" id="UP000233524">
    <property type="component" value="Unassembled WGS sequence"/>
</dbReference>
<proteinExistence type="predicted"/>
<protein>
    <recommendedName>
        <fullName evidence="10">C2H2-type domain-containing protein</fullName>
    </recommendedName>
</protein>
<dbReference type="PROSITE" id="PS00028">
    <property type="entry name" value="ZINC_FINGER_C2H2_1"/>
    <property type="match status" value="1"/>
</dbReference>
<evidence type="ECO:0000256" key="5">
    <source>
        <dbReference type="ARBA" id="ARBA00023015"/>
    </source>
</evidence>
<feature type="region of interest" description="Disordered" evidence="9">
    <location>
        <begin position="410"/>
        <end position="444"/>
    </location>
</feature>
<evidence type="ECO:0000256" key="9">
    <source>
        <dbReference type="SAM" id="MobiDB-lite"/>
    </source>
</evidence>
<dbReference type="InterPro" id="IPR013087">
    <property type="entry name" value="Znf_C2H2_type"/>
</dbReference>
<evidence type="ECO:0000313" key="12">
    <source>
        <dbReference type="Proteomes" id="UP000233524"/>
    </source>
</evidence>
<gene>
    <name evidence="11" type="ORF">jhhlp_006534</name>
</gene>
<keyword evidence="3 8" id="KW-0863">Zinc-finger</keyword>
<dbReference type="GO" id="GO:0008270">
    <property type="term" value="F:zinc ion binding"/>
    <property type="evidence" value="ECO:0007669"/>
    <property type="project" value="UniProtKB-KW"/>
</dbReference>
<dbReference type="OrthoDB" id="9368434at2759"/>
<reference evidence="11 12" key="1">
    <citation type="journal article" date="2017" name="G3 (Bethesda)">
        <title>First Draft Genome Sequence of the Pathogenic Fungus Lomentospora prolificans (Formerly Scedosporium prolificans).</title>
        <authorList>
            <person name="Luo R."/>
            <person name="Zimin A."/>
            <person name="Workman R."/>
            <person name="Fan Y."/>
            <person name="Pertea G."/>
            <person name="Grossman N."/>
            <person name="Wear M.P."/>
            <person name="Jia B."/>
            <person name="Miller H."/>
            <person name="Casadevall A."/>
            <person name="Timp W."/>
            <person name="Zhang S.X."/>
            <person name="Salzberg S.L."/>
        </authorList>
    </citation>
    <scope>NUCLEOTIDE SEQUENCE [LARGE SCALE GENOMIC DNA]</scope>
    <source>
        <strain evidence="11 12">JHH-5317</strain>
    </source>
</reference>
<dbReference type="AlphaFoldDB" id="A0A2N3N686"/>
<keyword evidence="2" id="KW-0479">Metal-binding</keyword>
<dbReference type="InterPro" id="IPR051061">
    <property type="entry name" value="Zinc_finger_trans_reg"/>
</dbReference>
<dbReference type="InParanoid" id="A0A2N3N686"/>
<evidence type="ECO:0000256" key="8">
    <source>
        <dbReference type="PROSITE-ProRule" id="PRU00042"/>
    </source>
</evidence>
<accession>A0A2N3N686</accession>
<dbReference type="SMART" id="SM00355">
    <property type="entry name" value="ZnF_C2H2"/>
    <property type="match status" value="3"/>
</dbReference>
<evidence type="ECO:0000256" key="4">
    <source>
        <dbReference type="ARBA" id="ARBA00022833"/>
    </source>
</evidence>
<evidence type="ECO:0000256" key="1">
    <source>
        <dbReference type="ARBA" id="ARBA00004123"/>
    </source>
</evidence>
<dbReference type="Gene3D" id="3.30.160.60">
    <property type="entry name" value="Classic Zinc Finger"/>
    <property type="match status" value="1"/>
</dbReference>
<keyword evidence="5" id="KW-0805">Transcription regulation</keyword>
<dbReference type="GO" id="GO:0006357">
    <property type="term" value="P:regulation of transcription by RNA polymerase II"/>
    <property type="evidence" value="ECO:0007669"/>
    <property type="project" value="TreeGrafter"/>
</dbReference>
<feature type="domain" description="C2H2-type" evidence="10">
    <location>
        <begin position="443"/>
        <end position="472"/>
    </location>
</feature>